<dbReference type="AlphaFoldDB" id="A0A937ENG0"/>
<comment type="caution">
    <text evidence="2">The sequence shown here is derived from an EMBL/GenBank/DDBJ whole genome shotgun (WGS) entry which is preliminary data.</text>
</comment>
<evidence type="ECO:0000313" key="3">
    <source>
        <dbReference type="Proteomes" id="UP000661858"/>
    </source>
</evidence>
<protein>
    <submittedName>
        <fullName evidence="2">Lycopene cyclase</fullName>
    </submittedName>
</protein>
<dbReference type="SUPFAM" id="SSF51905">
    <property type="entry name" value="FAD/NAD(P)-binding domain"/>
    <property type="match status" value="1"/>
</dbReference>
<evidence type="ECO:0000256" key="1">
    <source>
        <dbReference type="SAM" id="MobiDB-lite"/>
    </source>
</evidence>
<accession>A0A937ENG0</accession>
<dbReference type="EMBL" id="JAERRK010000023">
    <property type="protein sequence ID" value="MBL1086568.1"/>
    <property type="molecule type" value="Genomic_DNA"/>
</dbReference>
<organism evidence="2 3">
    <name type="scientific">Streptomyces actinomycinicus</name>
    <dbReference type="NCBI Taxonomy" id="1695166"/>
    <lineage>
        <taxon>Bacteria</taxon>
        <taxon>Bacillati</taxon>
        <taxon>Actinomycetota</taxon>
        <taxon>Actinomycetes</taxon>
        <taxon>Kitasatosporales</taxon>
        <taxon>Streptomycetaceae</taxon>
        <taxon>Streptomyces</taxon>
    </lineage>
</organism>
<evidence type="ECO:0000313" key="2">
    <source>
        <dbReference type="EMBL" id="MBL1086568.1"/>
    </source>
</evidence>
<dbReference type="Proteomes" id="UP000661858">
    <property type="component" value="Unassembled WGS sequence"/>
</dbReference>
<name>A0A937ENG0_9ACTN</name>
<feature type="region of interest" description="Disordered" evidence="1">
    <location>
        <begin position="1"/>
        <end position="35"/>
    </location>
</feature>
<sequence length="435" mass="47162">MPAPWVRGRPTRSRLHPPRAAAGKTDGRRDRPGKGAAVHVTSDVAVVGAGAAGLSLALRLARPPAGARRVTAVLLAAPPGPFRAPERTWCYWEAGTGPYDGALTASWQRLRVRSGDGRTVDAAITPLHYKMLRSPAFEELAGEVIADSPHMTAVPALVERVESAPGNVLVHARRADGGRVTVRARWVFDSRPPVRLPPARTTLLQHFRGWFVRTRRPVFDPATVEFMDFRTPQPAHGLSFGYVLPTTPREALVEYTEFSRRTLGSEAYDHALRHYIGRVLDAGDHEVTACEQGVIPMTDADFPRQTAARVFRIGAAAGATRPSTGYTFSAVQRQTDAVAAALHAGRHPLPPRAHSARSRLMDAVLLHALDHGRVDGPAFFTRLFTHVPAHRLLRFLDGRTSLPEDLSIGLHVPVAAMLGSALALPFTPRGNSPTA</sequence>
<keyword evidence="3" id="KW-1185">Reference proteome</keyword>
<dbReference type="Pfam" id="PF05834">
    <property type="entry name" value="Lycopene_cycl"/>
    <property type="match status" value="1"/>
</dbReference>
<dbReference type="PRINTS" id="PR00420">
    <property type="entry name" value="RNGMNOXGNASE"/>
</dbReference>
<reference evidence="2" key="1">
    <citation type="submission" date="2021-01" db="EMBL/GenBank/DDBJ databases">
        <title>WGS of actinomycetes isolated from Thailand.</title>
        <authorList>
            <person name="Thawai C."/>
        </authorList>
    </citation>
    <scope>NUCLEOTIDE SEQUENCE</scope>
    <source>
        <strain evidence="2">RCU-197</strain>
    </source>
</reference>
<proteinExistence type="predicted"/>
<dbReference type="InterPro" id="IPR036188">
    <property type="entry name" value="FAD/NAD-bd_sf"/>
</dbReference>
<gene>
    <name evidence="2" type="ORF">JK359_32200</name>
</gene>